<evidence type="ECO:0000259" key="1">
    <source>
        <dbReference type="Pfam" id="PF01548"/>
    </source>
</evidence>
<dbReference type="Proteomes" id="UP000664034">
    <property type="component" value="Unassembled WGS sequence"/>
</dbReference>
<dbReference type="EMBL" id="JAFMYV010000013">
    <property type="protein sequence ID" value="MBO0939241.1"/>
    <property type="molecule type" value="Genomic_DNA"/>
</dbReference>
<dbReference type="PANTHER" id="PTHR33055">
    <property type="entry name" value="TRANSPOSASE FOR INSERTION SEQUENCE ELEMENT IS1111A"/>
    <property type="match status" value="1"/>
</dbReference>
<evidence type="ECO:0000259" key="2">
    <source>
        <dbReference type="Pfam" id="PF02371"/>
    </source>
</evidence>
<dbReference type="PANTHER" id="PTHR33055:SF3">
    <property type="entry name" value="PUTATIVE TRANSPOSASE FOR IS117-RELATED"/>
    <property type="match status" value="1"/>
</dbReference>
<dbReference type="RefSeq" id="WP_207366773.1">
    <property type="nucleotide sequence ID" value="NZ_JAFMYV010000013.1"/>
</dbReference>
<dbReference type="AlphaFoldDB" id="A0A939GJ30"/>
<reference evidence="3" key="1">
    <citation type="submission" date="2021-03" db="EMBL/GenBank/DDBJ databases">
        <title>Fibrella sp. HMF5335 genome sequencing and assembly.</title>
        <authorList>
            <person name="Kang H."/>
            <person name="Kim H."/>
            <person name="Bae S."/>
            <person name="Joh K."/>
        </authorList>
    </citation>
    <scope>NUCLEOTIDE SEQUENCE</scope>
    <source>
        <strain evidence="3">HMF5335</strain>
    </source>
</reference>
<sequence length="335" mass="37688">MDIRYFVGIDIAKATLDWAVYDGKKMVRQTSTPNTIAGIKTALRLLKTLPDWNPQQAIFCMEHTGIYNAHLLDFLHKLHFPIWLESSLQIKKAGGLQRGKTDSIDAQRIAEYGFRFRDQLRLWEPPRQVVQKLALLSAARQRLINVYNQLAGPLAEHQGFIDPTLHKQLNKSCQASLAALEKDRKAVDKAIDALIEADPRLCQLFELVMSVPGIGTTTATEVVIATNEMKTITDPKKMACHAGVAPFNYQSGSSVRGRPSVSQHARKRLKSLFHLGAMSAIRAKGELQDYYQRKVKEGKNKMLVLNAVRNKLIHRVYAVVARGEKYDKNYVSPLA</sequence>
<protein>
    <submittedName>
        <fullName evidence="3">IS110 family transposase</fullName>
    </submittedName>
</protein>
<feature type="domain" description="Transposase IS116/IS110/IS902 C-terminal" evidence="2">
    <location>
        <begin position="206"/>
        <end position="292"/>
    </location>
</feature>
<dbReference type="Pfam" id="PF02371">
    <property type="entry name" value="Transposase_20"/>
    <property type="match status" value="1"/>
</dbReference>
<gene>
    <name evidence="3" type="ORF">J2I47_21995</name>
</gene>
<dbReference type="InterPro" id="IPR003346">
    <property type="entry name" value="Transposase_20"/>
</dbReference>
<accession>A0A939GJ30</accession>
<comment type="caution">
    <text evidence="3">The sequence shown here is derived from an EMBL/GenBank/DDBJ whole genome shotgun (WGS) entry which is preliminary data.</text>
</comment>
<feature type="domain" description="Transposase IS110-like N-terminal" evidence="1">
    <location>
        <begin position="7"/>
        <end position="149"/>
    </location>
</feature>
<organism evidence="3 4">
    <name type="scientific">Fibrella rubiginis</name>
    <dbReference type="NCBI Taxonomy" id="2817060"/>
    <lineage>
        <taxon>Bacteria</taxon>
        <taxon>Pseudomonadati</taxon>
        <taxon>Bacteroidota</taxon>
        <taxon>Cytophagia</taxon>
        <taxon>Cytophagales</taxon>
        <taxon>Spirosomataceae</taxon>
        <taxon>Fibrella</taxon>
    </lineage>
</organism>
<proteinExistence type="predicted"/>
<dbReference type="GO" id="GO:0006313">
    <property type="term" value="P:DNA transposition"/>
    <property type="evidence" value="ECO:0007669"/>
    <property type="project" value="InterPro"/>
</dbReference>
<dbReference type="GO" id="GO:0004803">
    <property type="term" value="F:transposase activity"/>
    <property type="evidence" value="ECO:0007669"/>
    <property type="project" value="InterPro"/>
</dbReference>
<evidence type="ECO:0000313" key="4">
    <source>
        <dbReference type="Proteomes" id="UP000664034"/>
    </source>
</evidence>
<dbReference type="InterPro" id="IPR047650">
    <property type="entry name" value="Transpos_IS110"/>
</dbReference>
<dbReference type="InterPro" id="IPR002525">
    <property type="entry name" value="Transp_IS110-like_N"/>
</dbReference>
<dbReference type="Pfam" id="PF01548">
    <property type="entry name" value="DEDD_Tnp_IS110"/>
    <property type="match status" value="1"/>
</dbReference>
<keyword evidence="4" id="KW-1185">Reference proteome</keyword>
<dbReference type="GO" id="GO:0003677">
    <property type="term" value="F:DNA binding"/>
    <property type="evidence" value="ECO:0007669"/>
    <property type="project" value="InterPro"/>
</dbReference>
<name>A0A939GJ30_9BACT</name>
<evidence type="ECO:0000313" key="3">
    <source>
        <dbReference type="EMBL" id="MBO0939241.1"/>
    </source>
</evidence>
<dbReference type="NCBIfam" id="NF033542">
    <property type="entry name" value="transpos_IS110"/>
    <property type="match status" value="1"/>
</dbReference>